<evidence type="ECO:0000256" key="1">
    <source>
        <dbReference type="SAM" id="Phobius"/>
    </source>
</evidence>
<name>A0A2K9PK77_9FLAO</name>
<keyword evidence="3" id="KW-1185">Reference proteome</keyword>
<dbReference type="AlphaFoldDB" id="A0A2K9PK77"/>
<dbReference type="RefSeq" id="WP_102754095.1">
    <property type="nucleotide sequence ID" value="NZ_CP025791.1"/>
</dbReference>
<dbReference type="OrthoDB" id="9805828at2"/>
<protein>
    <submittedName>
        <fullName evidence="2">Monoheme cytochrome C</fullName>
    </submittedName>
</protein>
<keyword evidence="1" id="KW-1133">Transmembrane helix</keyword>
<dbReference type="KEGG" id="fek:C1H87_01350"/>
<dbReference type="Proteomes" id="UP000235826">
    <property type="component" value="Chromosome"/>
</dbReference>
<gene>
    <name evidence="2" type="ORF">C1H87_01350</name>
</gene>
<proteinExistence type="predicted"/>
<sequence length="156" mass="17949">MMNDQEFRNTVRRIYLGVVLFFGLILMGAGALTYKLINPSFLVFDKEDTTETYVEADDFDKIENGIHLATGFKNDEGLQIVIASCTPCHSAKLVTQNRANKEGWVSIIRWMQETQNLWDLGKNEAIIVDYLAKNYASEETGRRTNLENIEWYDLEN</sequence>
<dbReference type="GO" id="GO:0020037">
    <property type="term" value="F:heme binding"/>
    <property type="evidence" value="ECO:0007669"/>
    <property type="project" value="InterPro"/>
</dbReference>
<dbReference type="GO" id="GO:0009055">
    <property type="term" value="F:electron transfer activity"/>
    <property type="evidence" value="ECO:0007669"/>
    <property type="project" value="InterPro"/>
</dbReference>
<dbReference type="SUPFAM" id="SSF46626">
    <property type="entry name" value="Cytochrome c"/>
    <property type="match status" value="1"/>
</dbReference>
<dbReference type="Gene3D" id="1.10.760.10">
    <property type="entry name" value="Cytochrome c-like domain"/>
    <property type="match status" value="1"/>
</dbReference>
<dbReference type="EMBL" id="CP025791">
    <property type="protein sequence ID" value="AUP77435.1"/>
    <property type="molecule type" value="Genomic_DNA"/>
</dbReference>
<accession>A0A2K9PK77</accession>
<keyword evidence="1" id="KW-0472">Membrane</keyword>
<evidence type="ECO:0000313" key="2">
    <source>
        <dbReference type="EMBL" id="AUP77435.1"/>
    </source>
</evidence>
<feature type="transmembrane region" description="Helical" evidence="1">
    <location>
        <begin position="14"/>
        <end position="37"/>
    </location>
</feature>
<reference evidence="2 3" key="1">
    <citation type="submission" date="2018-01" db="EMBL/GenBank/DDBJ databases">
        <title>Complete genome sequence of Flavivirga eckloniae ECD14 isolated from seaweed Ecklonia cava.</title>
        <authorList>
            <person name="Lee J.H."/>
            <person name="Baik K.S."/>
            <person name="Seong C.N."/>
        </authorList>
    </citation>
    <scope>NUCLEOTIDE SEQUENCE [LARGE SCALE GENOMIC DNA]</scope>
    <source>
        <strain evidence="2 3">ECD14</strain>
    </source>
</reference>
<keyword evidence="1" id="KW-0812">Transmembrane</keyword>
<organism evidence="2 3">
    <name type="scientific">Flavivirga eckloniae</name>
    <dbReference type="NCBI Taxonomy" id="1803846"/>
    <lineage>
        <taxon>Bacteria</taxon>
        <taxon>Pseudomonadati</taxon>
        <taxon>Bacteroidota</taxon>
        <taxon>Flavobacteriia</taxon>
        <taxon>Flavobacteriales</taxon>
        <taxon>Flavobacteriaceae</taxon>
        <taxon>Flavivirga</taxon>
    </lineage>
</organism>
<evidence type="ECO:0000313" key="3">
    <source>
        <dbReference type="Proteomes" id="UP000235826"/>
    </source>
</evidence>
<dbReference type="InterPro" id="IPR036909">
    <property type="entry name" value="Cyt_c-like_dom_sf"/>
</dbReference>